<proteinExistence type="predicted"/>
<dbReference type="CDD" id="cd02209">
    <property type="entry name" value="cupin_XRE_C"/>
    <property type="match status" value="1"/>
</dbReference>
<dbReference type="InterPro" id="IPR013096">
    <property type="entry name" value="Cupin_2"/>
</dbReference>
<reference evidence="3 4" key="1">
    <citation type="submission" date="2016-04" db="EMBL/GenBank/DDBJ databases">
        <title>Genome sequence of Methanobrevibacter cuticularis DSM 11139.</title>
        <authorList>
            <person name="Poehlein A."/>
            <person name="Seedorf H."/>
            <person name="Daniel R."/>
        </authorList>
    </citation>
    <scope>NUCLEOTIDE SEQUENCE [LARGE SCALE GENOMIC DNA]</scope>
    <source>
        <strain evidence="3 4">DSM 11139</strain>
    </source>
</reference>
<dbReference type="GO" id="GO:0003700">
    <property type="term" value="F:DNA-binding transcription factor activity"/>
    <property type="evidence" value="ECO:0007669"/>
    <property type="project" value="TreeGrafter"/>
</dbReference>
<dbReference type="InterPro" id="IPR050807">
    <property type="entry name" value="TransReg_Diox_bact_type"/>
</dbReference>
<dbReference type="InterPro" id="IPR011051">
    <property type="entry name" value="RmlC_Cupin_sf"/>
</dbReference>
<dbReference type="AlphaFoldDB" id="A0A166E5M6"/>
<dbReference type="SUPFAM" id="SSF47413">
    <property type="entry name" value="lambda repressor-like DNA-binding domains"/>
    <property type="match status" value="1"/>
</dbReference>
<accession>A0A166E5M6</accession>
<evidence type="ECO:0000256" key="1">
    <source>
        <dbReference type="ARBA" id="ARBA00023125"/>
    </source>
</evidence>
<dbReference type="InterPro" id="IPR014710">
    <property type="entry name" value="RmlC-like_jellyroll"/>
</dbReference>
<dbReference type="Pfam" id="PF12844">
    <property type="entry name" value="HTH_19"/>
    <property type="match status" value="1"/>
</dbReference>
<comment type="caution">
    <text evidence="3">The sequence shown here is derived from an EMBL/GenBank/DDBJ whole genome shotgun (WGS) entry which is preliminary data.</text>
</comment>
<sequence>MIKVDIILIKILDIIQKLGKRKIKVLTLKESAKDIGARVKELRKISDITTKEISSEFNIMEKDYIQYENGEKDVPASILYEIANKFKVDMGLLITGEETRMHIFNVTRAGKGAEVERRKQYKYENLAEKFIHKKAETFIVTVKPKEVENPNTNTHLGQEFNYILEGSLEFYIHNNKIILNEGDSIFFDSTYEHAMKALNNEKAKFLAIII</sequence>
<dbReference type="Pfam" id="PF07883">
    <property type="entry name" value="Cupin_2"/>
    <property type="match status" value="1"/>
</dbReference>
<gene>
    <name evidence="3" type="ORF">MBCUT_09180</name>
</gene>
<dbReference type="GO" id="GO:0003677">
    <property type="term" value="F:DNA binding"/>
    <property type="evidence" value="ECO:0007669"/>
    <property type="project" value="UniProtKB-KW"/>
</dbReference>
<keyword evidence="4" id="KW-1185">Reference proteome</keyword>
<dbReference type="PATRIC" id="fig|47311.3.peg.1012"/>
<organism evidence="3 4">
    <name type="scientific">Methanobrevibacter cuticularis</name>
    <dbReference type="NCBI Taxonomy" id="47311"/>
    <lineage>
        <taxon>Archaea</taxon>
        <taxon>Methanobacteriati</taxon>
        <taxon>Methanobacteriota</taxon>
        <taxon>Methanomada group</taxon>
        <taxon>Methanobacteria</taxon>
        <taxon>Methanobacteriales</taxon>
        <taxon>Methanobacteriaceae</taxon>
        <taxon>Methanobrevibacter</taxon>
    </lineage>
</organism>
<evidence type="ECO:0000313" key="4">
    <source>
        <dbReference type="Proteomes" id="UP000077275"/>
    </source>
</evidence>
<dbReference type="STRING" id="47311.MBCUT_09180"/>
<dbReference type="Proteomes" id="UP000077275">
    <property type="component" value="Unassembled WGS sequence"/>
</dbReference>
<dbReference type="Gene3D" id="1.10.260.40">
    <property type="entry name" value="lambda repressor-like DNA-binding domains"/>
    <property type="match status" value="1"/>
</dbReference>
<dbReference type="InterPro" id="IPR001387">
    <property type="entry name" value="Cro/C1-type_HTH"/>
</dbReference>
<dbReference type="EMBL" id="LWMW01000095">
    <property type="protein sequence ID" value="KZX16305.1"/>
    <property type="molecule type" value="Genomic_DNA"/>
</dbReference>
<dbReference type="PROSITE" id="PS50943">
    <property type="entry name" value="HTH_CROC1"/>
    <property type="match status" value="1"/>
</dbReference>
<dbReference type="PANTHER" id="PTHR46797:SF19">
    <property type="entry name" value="BLL2473 PROTEIN"/>
    <property type="match status" value="1"/>
</dbReference>
<evidence type="ECO:0000259" key="2">
    <source>
        <dbReference type="PROSITE" id="PS50943"/>
    </source>
</evidence>
<feature type="domain" description="HTH cro/C1-type" evidence="2">
    <location>
        <begin position="39"/>
        <end position="93"/>
    </location>
</feature>
<dbReference type="CDD" id="cd00093">
    <property type="entry name" value="HTH_XRE"/>
    <property type="match status" value="1"/>
</dbReference>
<dbReference type="PANTHER" id="PTHR46797">
    <property type="entry name" value="HTH-TYPE TRANSCRIPTIONAL REGULATOR"/>
    <property type="match status" value="1"/>
</dbReference>
<protein>
    <submittedName>
        <fullName evidence="3">Cupin domain protein</fullName>
    </submittedName>
</protein>
<dbReference type="Gene3D" id="2.60.120.10">
    <property type="entry name" value="Jelly Rolls"/>
    <property type="match status" value="1"/>
</dbReference>
<evidence type="ECO:0000313" key="3">
    <source>
        <dbReference type="EMBL" id="KZX16305.1"/>
    </source>
</evidence>
<dbReference type="InterPro" id="IPR010982">
    <property type="entry name" value="Lambda_DNA-bd_dom_sf"/>
</dbReference>
<dbReference type="GO" id="GO:0005829">
    <property type="term" value="C:cytosol"/>
    <property type="evidence" value="ECO:0007669"/>
    <property type="project" value="TreeGrafter"/>
</dbReference>
<keyword evidence="1" id="KW-0238">DNA-binding</keyword>
<name>A0A166E5M6_9EURY</name>
<dbReference type="SUPFAM" id="SSF51182">
    <property type="entry name" value="RmlC-like cupins"/>
    <property type="match status" value="1"/>
</dbReference>